<gene>
    <name evidence="1" type="ORF">GCM10007907_04570</name>
</gene>
<evidence type="ECO:0000313" key="1">
    <source>
        <dbReference type="EMBL" id="GLR11667.1"/>
    </source>
</evidence>
<sequence length="106" mass="12218">MQPTKPPFEMDLYLAGCFHFVGREQLHEILGSPAYVETDSHATFGGQEDWWVMQISPGEFIGLCLRVPYQDAVIYCSKNSKTSAEAYYSKLSKYWAYESYPELYPL</sequence>
<dbReference type="Proteomes" id="UP001156706">
    <property type="component" value="Unassembled WGS sequence"/>
</dbReference>
<proteinExistence type="predicted"/>
<evidence type="ECO:0000313" key="2">
    <source>
        <dbReference type="Proteomes" id="UP001156706"/>
    </source>
</evidence>
<dbReference type="EMBL" id="BSOG01000001">
    <property type="protein sequence ID" value="GLR11667.1"/>
    <property type="molecule type" value="Genomic_DNA"/>
</dbReference>
<protein>
    <submittedName>
        <fullName evidence="1">Uncharacterized protein</fullName>
    </submittedName>
</protein>
<comment type="caution">
    <text evidence="1">The sequence shown here is derived from an EMBL/GenBank/DDBJ whole genome shotgun (WGS) entry which is preliminary data.</text>
</comment>
<organism evidence="1 2">
    <name type="scientific">Chitinimonas prasina</name>
    <dbReference type="NCBI Taxonomy" id="1434937"/>
    <lineage>
        <taxon>Bacteria</taxon>
        <taxon>Pseudomonadati</taxon>
        <taxon>Pseudomonadota</taxon>
        <taxon>Betaproteobacteria</taxon>
        <taxon>Neisseriales</taxon>
        <taxon>Chitinibacteraceae</taxon>
        <taxon>Chitinimonas</taxon>
    </lineage>
</organism>
<dbReference type="RefSeq" id="WP_284194811.1">
    <property type="nucleotide sequence ID" value="NZ_BSOG01000001.1"/>
</dbReference>
<accession>A0ABQ5YDK2</accession>
<keyword evidence="2" id="KW-1185">Reference proteome</keyword>
<reference evidence="2" key="1">
    <citation type="journal article" date="2019" name="Int. J. Syst. Evol. Microbiol.">
        <title>The Global Catalogue of Microorganisms (GCM) 10K type strain sequencing project: providing services to taxonomists for standard genome sequencing and annotation.</title>
        <authorList>
            <consortium name="The Broad Institute Genomics Platform"/>
            <consortium name="The Broad Institute Genome Sequencing Center for Infectious Disease"/>
            <person name="Wu L."/>
            <person name="Ma J."/>
        </authorList>
    </citation>
    <scope>NUCLEOTIDE SEQUENCE [LARGE SCALE GENOMIC DNA]</scope>
    <source>
        <strain evidence="2">NBRC 110044</strain>
    </source>
</reference>
<name>A0ABQ5YDK2_9NEIS</name>